<comment type="caution">
    <text evidence="3">The sequence shown here is derived from an EMBL/GenBank/DDBJ whole genome shotgun (WGS) entry which is preliminary data.</text>
</comment>
<dbReference type="AlphaFoldDB" id="A0A419EZS0"/>
<evidence type="ECO:0000313" key="4">
    <source>
        <dbReference type="Proteomes" id="UP000285961"/>
    </source>
</evidence>
<gene>
    <name evidence="3" type="ORF">C4532_08450</name>
</gene>
<keyword evidence="1" id="KW-0547">Nucleotide-binding</keyword>
<sequence>MRKGVPDGLRRIITIAGCKGGVGKSVIACAIAMEVGRSGENVILVDADLGGPNLHTYLGVQSPAYVMSDFLSRRTKRIDEIVVPTEYPGVRFISSAGNVPGQANPKFAQKAKIINSIYSLNADCIILDIGAGSSYDVMDFFSMTDAGILVTTAEPASIINSYGFVKNVLYRRFCLEFRAYPVVMDLLKRGMNPDGDAGISAINEIMGELASLSPQCWLKAKSVLSSFRPNIIVNMTTSESEARLGQKLKTIIGKYLSVDATCLGHVFEDPAVRASAKKLVPFMVAEPDCKAAACVRKIVERLLYPAQDVPESEPLTAEVVQD</sequence>
<dbReference type="PANTHER" id="PTHR43384">
    <property type="entry name" value="SEPTUM SITE-DETERMINING PROTEIN MIND HOMOLOG, CHLOROPLASTIC-RELATED"/>
    <property type="match status" value="1"/>
</dbReference>
<dbReference type="GO" id="GO:0005524">
    <property type="term" value="F:ATP binding"/>
    <property type="evidence" value="ECO:0007669"/>
    <property type="project" value="UniProtKB-KW"/>
</dbReference>
<evidence type="ECO:0000313" key="3">
    <source>
        <dbReference type="EMBL" id="RJP70953.1"/>
    </source>
</evidence>
<dbReference type="EMBL" id="QZKI01000063">
    <property type="protein sequence ID" value="RJP70953.1"/>
    <property type="molecule type" value="Genomic_DNA"/>
</dbReference>
<dbReference type="InterPro" id="IPR033756">
    <property type="entry name" value="YlxH/NBP35"/>
</dbReference>
<dbReference type="Proteomes" id="UP000285961">
    <property type="component" value="Unassembled WGS sequence"/>
</dbReference>
<protein>
    <submittedName>
        <fullName evidence="3">MinD/ParA family protein</fullName>
    </submittedName>
</protein>
<dbReference type="GO" id="GO:0005829">
    <property type="term" value="C:cytosol"/>
    <property type="evidence" value="ECO:0007669"/>
    <property type="project" value="TreeGrafter"/>
</dbReference>
<evidence type="ECO:0000256" key="2">
    <source>
        <dbReference type="ARBA" id="ARBA00022840"/>
    </source>
</evidence>
<organism evidence="3 4">
    <name type="scientific">Candidatus Abyssobacteria bacterium SURF_17</name>
    <dbReference type="NCBI Taxonomy" id="2093361"/>
    <lineage>
        <taxon>Bacteria</taxon>
        <taxon>Pseudomonadati</taxon>
        <taxon>Candidatus Hydrogenedentota</taxon>
        <taxon>Candidatus Abyssobacteria</taxon>
    </lineage>
</organism>
<evidence type="ECO:0000256" key="1">
    <source>
        <dbReference type="ARBA" id="ARBA00022741"/>
    </source>
</evidence>
<dbReference type="InterPro" id="IPR027417">
    <property type="entry name" value="P-loop_NTPase"/>
</dbReference>
<accession>A0A419EZS0</accession>
<dbReference type="PANTHER" id="PTHR43384:SF4">
    <property type="entry name" value="CELLULOSE BIOSYNTHESIS PROTEIN BCSQ-RELATED"/>
    <property type="match status" value="1"/>
</dbReference>
<dbReference type="InterPro" id="IPR050625">
    <property type="entry name" value="ParA/MinD_ATPase"/>
</dbReference>
<dbReference type="SUPFAM" id="SSF52540">
    <property type="entry name" value="P-loop containing nucleoside triphosphate hydrolases"/>
    <property type="match status" value="1"/>
</dbReference>
<dbReference type="Pfam" id="PF10609">
    <property type="entry name" value="ParA"/>
    <property type="match status" value="1"/>
</dbReference>
<proteinExistence type="predicted"/>
<keyword evidence="2" id="KW-0067">ATP-binding</keyword>
<dbReference type="Gene3D" id="3.40.50.300">
    <property type="entry name" value="P-loop containing nucleotide triphosphate hydrolases"/>
    <property type="match status" value="1"/>
</dbReference>
<name>A0A419EZS0_9BACT</name>
<reference evidence="3 4" key="1">
    <citation type="journal article" date="2017" name="ISME J.">
        <title>Energy and carbon metabolisms in a deep terrestrial subsurface fluid microbial community.</title>
        <authorList>
            <person name="Momper L."/>
            <person name="Jungbluth S.P."/>
            <person name="Lee M.D."/>
            <person name="Amend J.P."/>
        </authorList>
    </citation>
    <scope>NUCLEOTIDE SEQUENCE [LARGE SCALE GENOMIC DNA]</scope>
    <source>
        <strain evidence="3">SURF_17</strain>
    </source>
</reference>
<dbReference type="GO" id="GO:0016887">
    <property type="term" value="F:ATP hydrolysis activity"/>
    <property type="evidence" value="ECO:0007669"/>
    <property type="project" value="TreeGrafter"/>
</dbReference>
<dbReference type="GO" id="GO:0009898">
    <property type="term" value="C:cytoplasmic side of plasma membrane"/>
    <property type="evidence" value="ECO:0007669"/>
    <property type="project" value="TreeGrafter"/>
</dbReference>
<dbReference type="GO" id="GO:0051782">
    <property type="term" value="P:negative regulation of cell division"/>
    <property type="evidence" value="ECO:0007669"/>
    <property type="project" value="TreeGrafter"/>
</dbReference>